<keyword evidence="3" id="KW-1185">Reference proteome</keyword>
<name>A0AAV4PEE6_CAEEX</name>
<dbReference type="Proteomes" id="UP001054945">
    <property type="component" value="Unassembled WGS sequence"/>
</dbReference>
<evidence type="ECO:0000256" key="1">
    <source>
        <dbReference type="SAM" id="MobiDB-lite"/>
    </source>
</evidence>
<protein>
    <submittedName>
        <fullName evidence="2">Uncharacterized protein</fullName>
    </submittedName>
</protein>
<evidence type="ECO:0000313" key="3">
    <source>
        <dbReference type="Proteomes" id="UP001054945"/>
    </source>
</evidence>
<evidence type="ECO:0000313" key="2">
    <source>
        <dbReference type="EMBL" id="GIX95491.1"/>
    </source>
</evidence>
<dbReference type="AlphaFoldDB" id="A0AAV4PEE6"/>
<organism evidence="2 3">
    <name type="scientific">Caerostris extrusa</name>
    <name type="common">Bark spider</name>
    <name type="synonym">Caerostris bankana</name>
    <dbReference type="NCBI Taxonomy" id="172846"/>
    <lineage>
        <taxon>Eukaryota</taxon>
        <taxon>Metazoa</taxon>
        <taxon>Ecdysozoa</taxon>
        <taxon>Arthropoda</taxon>
        <taxon>Chelicerata</taxon>
        <taxon>Arachnida</taxon>
        <taxon>Araneae</taxon>
        <taxon>Araneomorphae</taxon>
        <taxon>Entelegynae</taxon>
        <taxon>Araneoidea</taxon>
        <taxon>Araneidae</taxon>
        <taxon>Caerostris</taxon>
    </lineage>
</organism>
<feature type="region of interest" description="Disordered" evidence="1">
    <location>
        <begin position="30"/>
        <end position="61"/>
    </location>
</feature>
<dbReference type="EMBL" id="BPLR01004528">
    <property type="protein sequence ID" value="GIX95491.1"/>
    <property type="molecule type" value="Genomic_DNA"/>
</dbReference>
<comment type="caution">
    <text evidence="2">The sequence shown here is derived from an EMBL/GenBank/DDBJ whole genome shotgun (WGS) entry which is preliminary data.</text>
</comment>
<proteinExistence type="predicted"/>
<reference evidence="2 3" key="1">
    <citation type="submission" date="2021-06" db="EMBL/GenBank/DDBJ databases">
        <title>Caerostris extrusa draft genome.</title>
        <authorList>
            <person name="Kono N."/>
            <person name="Arakawa K."/>
        </authorList>
    </citation>
    <scope>NUCLEOTIDE SEQUENCE [LARGE SCALE GENOMIC DNA]</scope>
</reference>
<sequence>MLLNLWIPRPMGPLHTPLAKSPKEYLKKHSAETKIESSKSMTRLCRKKLKSKPPLPNLKEEPSILWKHDKRNFIEENTVQAMKSTNYSTTEK</sequence>
<gene>
    <name evidence="2" type="ORF">CEXT_534361</name>
</gene>
<accession>A0AAV4PEE6</accession>